<dbReference type="AlphaFoldDB" id="A0A5J5CX29"/>
<feature type="region of interest" description="Disordered" evidence="10">
    <location>
        <begin position="218"/>
        <end position="282"/>
    </location>
</feature>
<dbReference type="Proteomes" id="UP000327493">
    <property type="component" value="Chromosome 14"/>
</dbReference>
<keyword evidence="8" id="KW-0539">Nucleus</keyword>
<feature type="compositionally biased region" description="Low complexity" evidence="10">
    <location>
        <begin position="800"/>
        <end position="830"/>
    </location>
</feature>
<feature type="region of interest" description="Disordered" evidence="10">
    <location>
        <begin position="594"/>
        <end position="613"/>
    </location>
</feature>
<dbReference type="PROSITE" id="PS50157">
    <property type="entry name" value="ZINC_FINGER_C2H2_2"/>
    <property type="match status" value="6"/>
</dbReference>
<keyword evidence="7" id="KW-0804">Transcription</keyword>
<dbReference type="InterPro" id="IPR013087">
    <property type="entry name" value="Znf_C2H2_type"/>
</dbReference>
<dbReference type="GO" id="GO:0005634">
    <property type="term" value="C:nucleus"/>
    <property type="evidence" value="ECO:0007669"/>
    <property type="project" value="UniProtKB-SubCell"/>
</dbReference>
<dbReference type="FunFam" id="3.30.160.60:FF:000099">
    <property type="entry name" value="Zinc finger protein 79"/>
    <property type="match status" value="1"/>
</dbReference>
<evidence type="ECO:0000256" key="7">
    <source>
        <dbReference type="ARBA" id="ARBA00023163"/>
    </source>
</evidence>
<keyword evidence="6" id="KW-0805">Transcription regulation</keyword>
<feature type="compositionally biased region" description="Low complexity" evidence="10">
    <location>
        <begin position="466"/>
        <end position="496"/>
    </location>
</feature>
<evidence type="ECO:0000256" key="6">
    <source>
        <dbReference type="ARBA" id="ARBA00023015"/>
    </source>
</evidence>
<feature type="region of interest" description="Disordered" evidence="10">
    <location>
        <begin position="157"/>
        <end position="198"/>
    </location>
</feature>
<feature type="compositionally biased region" description="Polar residues" evidence="10">
    <location>
        <begin position="752"/>
        <end position="762"/>
    </location>
</feature>
<evidence type="ECO:0000256" key="2">
    <source>
        <dbReference type="ARBA" id="ARBA00022723"/>
    </source>
</evidence>
<feature type="region of interest" description="Disordered" evidence="10">
    <location>
        <begin position="327"/>
        <end position="397"/>
    </location>
</feature>
<keyword evidence="3" id="KW-0677">Repeat</keyword>
<feature type="region of interest" description="Disordered" evidence="10">
    <location>
        <begin position="103"/>
        <end position="131"/>
    </location>
</feature>
<evidence type="ECO:0000256" key="9">
    <source>
        <dbReference type="PROSITE-ProRule" id="PRU00042"/>
    </source>
</evidence>
<feature type="region of interest" description="Disordered" evidence="10">
    <location>
        <begin position="796"/>
        <end position="840"/>
    </location>
</feature>
<dbReference type="FunFam" id="3.30.160.60:FF:000624">
    <property type="entry name" value="zinc finger protein 697"/>
    <property type="match status" value="1"/>
</dbReference>
<feature type="domain" description="C2H2-type" evidence="11">
    <location>
        <begin position="940"/>
        <end position="968"/>
    </location>
</feature>
<organism evidence="12 13">
    <name type="scientific">Etheostoma spectabile</name>
    <name type="common">orangethroat darter</name>
    <dbReference type="NCBI Taxonomy" id="54343"/>
    <lineage>
        <taxon>Eukaryota</taxon>
        <taxon>Metazoa</taxon>
        <taxon>Chordata</taxon>
        <taxon>Craniata</taxon>
        <taxon>Vertebrata</taxon>
        <taxon>Euteleostomi</taxon>
        <taxon>Actinopterygii</taxon>
        <taxon>Neopterygii</taxon>
        <taxon>Teleostei</taxon>
        <taxon>Neoteleostei</taxon>
        <taxon>Acanthomorphata</taxon>
        <taxon>Eupercaria</taxon>
        <taxon>Perciformes</taxon>
        <taxon>Percoidei</taxon>
        <taxon>Percidae</taxon>
        <taxon>Etheostomatinae</taxon>
        <taxon>Etheostoma</taxon>
    </lineage>
</organism>
<comment type="subcellular location">
    <subcellularLocation>
        <location evidence="1">Nucleus</location>
    </subcellularLocation>
</comment>
<feature type="compositionally biased region" description="Polar residues" evidence="10">
    <location>
        <begin position="548"/>
        <end position="569"/>
    </location>
</feature>
<feature type="compositionally biased region" description="Low complexity" evidence="10">
    <location>
        <begin position="770"/>
        <end position="780"/>
    </location>
</feature>
<reference evidence="12 13" key="1">
    <citation type="submission" date="2019-08" db="EMBL/GenBank/DDBJ databases">
        <title>A chromosome-level genome assembly, high-density linkage maps, and genome scans reveal the genomic architecture of hybrid incompatibilities underlying speciation via character displacement in darters (Percidae: Etheostominae).</title>
        <authorList>
            <person name="Moran R.L."/>
            <person name="Catchen J.M."/>
            <person name="Fuller R.C."/>
        </authorList>
    </citation>
    <scope>NUCLEOTIDE SEQUENCE [LARGE SCALE GENOMIC DNA]</scope>
    <source>
        <strain evidence="12">EspeVRDwgs_2016</strain>
        <tissue evidence="12">Muscle</tissue>
    </source>
</reference>
<dbReference type="PANTHER" id="PTHR24376:SF235">
    <property type="entry name" value="C2H2-TYPE DOMAIN-CONTAINING PROTEIN"/>
    <property type="match status" value="1"/>
</dbReference>
<feature type="domain" description="C2H2-type" evidence="11">
    <location>
        <begin position="620"/>
        <end position="647"/>
    </location>
</feature>
<comment type="caution">
    <text evidence="12">The sequence shown here is derived from an EMBL/GenBank/DDBJ whole genome shotgun (WGS) entry which is preliminary data.</text>
</comment>
<feature type="compositionally biased region" description="Low complexity" evidence="10">
    <location>
        <begin position="163"/>
        <end position="174"/>
    </location>
</feature>
<proteinExistence type="predicted"/>
<feature type="compositionally biased region" description="Low complexity" evidence="10">
    <location>
        <begin position="181"/>
        <end position="190"/>
    </location>
</feature>
<feature type="region of interest" description="Disordered" evidence="10">
    <location>
        <begin position="991"/>
        <end position="1010"/>
    </location>
</feature>
<protein>
    <recommendedName>
        <fullName evidence="11">C2H2-type domain-containing protein</fullName>
    </recommendedName>
</protein>
<dbReference type="GO" id="GO:0001228">
    <property type="term" value="F:DNA-binding transcription activator activity, RNA polymerase II-specific"/>
    <property type="evidence" value="ECO:0007669"/>
    <property type="project" value="TreeGrafter"/>
</dbReference>
<dbReference type="SUPFAM" id="SSF57667">
    <property type="entry name" value="beta-beta-alpha zinc fingers"/>
    <property type="match status" value="3"/>
</dbReference>
<evidence type="ECO:0000313" key="13">
    <source>
        <dbReference type="Proteomes" id="UP000327493"/>
    </source>
</evidence>
<feature type="region of interest" description="Disordered" evidence="10">
    <location>
        <begin position="694"/>
        <end position="784"/>
    </location>
</feature>
<feature type="domain" description="C2H2-type" evidence="11">
    <location>
        <begin position="907"/>
        <end position="932"/>
    </location>
</feature>
<keyword evidence="13" id="KW-1185">Reference proteome</keyword>
<dbReference type="SMART" id="SM00355">
    <property type="entry name" value="ZnF_C2H2"/>
    <property type="match status" value="9"/>
</dbReference>
<evidence type="ECO:0000259" key="11">
    <source>
        <dbReference type="PROSITE" id="PS50157"/>
    </source>
</evidence>
<feature type="non-terminal residue" evidence="12">
    <location>
        <position position="1256"/>
    </location>
</feature>
<dbReference type="GO" id="GO:0000978">
    <property type="term" value="F:RNA polymerase II cis-regulatory region sequence-specific DNA binding"/>
    <property type="evidence" value="ECO:0007669"/>
    <property type="project" value="TreeGrafter"/>
</dbReference>
<evidence type="ECO:0000256" key="5">
    <source>
        <dbReference type="ARBA" id="ARBA00022833"/>
    </source>
</evidence>
<evidence type="ECO:0000256" key="3">
    <source>
        <dbReference type="ARBA" id="ARBA00022737"/>
    </source>
</evidence>
<dbReference type="PROSITE" id="PS00028">
    <property type="entry name" value="ZINC_FINGER_C2H2_1"/>
    <property type="match status" value="5"/>
</dbReference>
<feature type="region of interest" description="Disordered" evidence="10">
    <location>
        <begin position="429"/>
        <end position="576"/>
    </location>
</feature>
<evidence type="ECO:0000313" key="12">
    <source>
        <dbReference type="EMBL" id="KAA8586287.1"/>
    </source>
</evidence>
<evidence type="ECO:0000256" key="4">
    <source>
        <dbReference type="ARBA" id="ARBA00022771"/>
    </source>
</evidence>
<feature type="compositionally biased region" description="Gly residues" evidence="10">
    <location>
        <begin position="497"/>
        <end position="506"/>
    </location>
</feature>
<dbReference type="Gene3D" id="3.30.160.60">
    <property type="entry name" value="Classic Zinc Finger"/>
    <property type="match status" value="5"/>
</dbReference>
<evidence type="ECO:0000256" key="10">
    <source>
        <dbReference type="SAM" id="MobiDB-lite"/>
    </source>
</evidence>
<dbReference type="Pfam" id="PF00096">
    <property type="entry name" value="zf-C2H2"/>
    <property type="match status" value="4"/>
</dbReference>
<feature type="compositionally biased region" description="Polar residues" evidence="10">
    <location>
        <begin position="991"/>
        <end position="1009"/>
    </location>
</feature>
<dbReference type="EMBL" id="VOFY01000014">
    <property type="protein sequence ID" value="KAA8586287.1"/>
    <property type="molecule type" value="Genomic_DNA"/>
</dbReference>
<sequence length="1256" mass="134934">MESQAFHCVFPWMKKKAPLSGSRDVALTAHSPLDAVDLKSAERADISAPPNSCGPAGSSRPGNQSQYWKMFQFSKYPMDILEMLSGHQAHQFKGLGLERQLSHQQQVQLQHQQQLQQQHQPSADGSGSLLSGLGLGSLQSSRSNAFADSSSLFAKMGAPPPSISHQSQSSSSSHSSRKSSKMSSSSSSGSGSSGYPQFLRTFHPAEAALAQEQLHSGMGRFDFGGSSSGVVTPAPPPPPLHPGLSVPQPSTGPTSSSASPSTSSSASNNPSGSTAVPLVSQSDPRSLHQQFSCMLAANQYFLSGVPTNSSLEQFLVQQGTHNHLGLGLGQGVSEANSALAPPPALHSSHSHSHTAPPPQQQQQQLTPHALSHPHSHTHHPHPLHPAPQPAPLGGFDFQGIPVLSSNQIASLMQQEAGLPLPLPLHLSLSKDDAKTGDSSSSSASSGGSRRKKAMAGYLPQRKAESSGHSSHSHSSSSVGNCHNSNSSGHSQSSSSGLVGGGSGGVRISGIASEPSHSSILSSSSQQQQSSSTISSSSSGPPSSNSTSVLVANRNQQLSKSQDSNRSSGQPEPEPLYHCGECGKTFTHLSSLRRHLRSHGLPPEGQSRKLDGNSPSPERIFCCGECGKRFKKRGHLIQHSVTHSENRPFACNICQKSFNRRESLTRHEKIHDEKPFRCPACGRCFRESTSLLNHAASGACGKPPRSSKNRAGGGRSGSNPNGSKMGTSGGRVENPNDGAAMATDKYATDYSRNRYQNQPSYNSGVDDYRRSQSSSLYSSESTLAGDMTNQTLRKAPLAPTLHPHPQSQQPQQHHHQQQQPQQPHLPLSSLLDDSEDEVTSSAMSAIAAAAAASCDINSEGREGERRDIIGGLLGGLGQGATSGNSDYFSSCSQGDKSPTSGTPSQRLYTCTVCWKSFRHYFHLTAHQQTVHGGGVGLEKSFRCEVCGKAFAYSNSLVRHKLSQHGIDRSGQRVNQSQPSGYPPLFYDSGSGSNYAASSHMQQGASGSQQHPFHYRSKNFQKQHGQTKKQRKKKRRVLIHSIMRDGKLVGVPLSKDTRRKLLVLRKRRGRLQAQLKKKKLLAQLRMKGGMTRAKSWYGGAVKVTGLTSMDFPIKRFPCPICPSTTYAKQGSLLVHHATRHPPRSSGRHTRLRCQVCGKRTSSLHKALKHRGQHLKQAAFQCRKCRHRFWNSQLLARHSFCCRGVMAGGNWELMKPKSPLSETGHSPIELTVPVVELTSPVAELAVPVVIQPERSTVLT</sequence>
<dbReference type="PANTHER" id="PTHR24376">
    <property type="entry name" value="ZINC FINGER PROTEIN"/>
    <property type="match status" value="1"/>
</dbReference>
<keyword evidence="4 9" id="KW-0863">Zinc-finger</keyword>
<name>A0A5J5CX29_9PERO</name>
<feature type="compositionally biased region" description="Basic residues" evidence="10">
    <location>
        <begin position="371"/>
        <end position="382"/>
    </location>
</feature>
<feature type="compositionally biased region" description="Low complexity" evidence="10">
    <location>
        <begin position="360"/>
        <end position="370"/>
    </location>
</feature>
<dbReference type="FunFam" id="3.30.160.60:FF:000446">
    <property type="entry name" value="Zinc finger protein"/>
    <property type="match status" value="1"/>
</dbReference>
<keyword evidence="5" id="KW-0862">Zinc</keyword>
<feature type="domain" description="C2H2-type" evidence="11">
    <location>
        <begin position="675"/>
        <end position="702"/>
    </location>
</feature>
<feature type="compositionally biased region" description="Low complexity" evidence="10">
    <location>
        <begin position="507"/>
        <end position="547"/>
    </location>
</feature>
<feature type="compositionally biased region" description="Low complexity" evidence="10">
    <location>
        <begin position="242"/>
        <end position="274"/>
    </location>
</feature>
<feature type="domain" description="C2H2-type" evidence="11">
    <location>
        <begin position="576"/>
        <end position="598"/>
    </location>
</feature>
<evidence type="ECO:0000256" key="8">
    <source>
        <dbReference type="ARBA" id="ARBA00023242"/>
    </source>
</evidence>
<feature type="compositionally biased region" description="Low complexity" evidence="10">
    <location>
        <begin position="436"/>
        <end position="447"/>
    </location>
</feature>
<dbReference type="GO" id="GO:0008270">
    <property type="term" value="F:zinc ion binding"/>
    <property type="evidence" value="ECO:0007669"/>
    <property type="project" value="UniProtKB-KW"/>
</dbReference>
<accession>A0A5J5CX29</accession>
<keyword evidence="2" id="KW-0479">Metal-binding</keyword>
<feature type="region of interest" description="Disordered" evidence="10">
    <location>
        <begin position="43"/>
        <end position="63"/>
    </location>
</feature>
<feature type="domain" description="C2H2-type" evidence="11">
    <location>
        <begin position="648"/>
        <end position="675"/>
    </location>
</feature>
<dbReference type="InterPro" id="IPR036236">
    <property type="entry name" value="Znf_C2H2_sf"/>
</dbReference>
<evidence type="ECO:0000256" key="1">
    <source>
        <dbReference type="ARBA" id="ARBA00004123"/>
    </source>
</evidence>
<gene>
    <name evidence="12" type="ORF">FQN60_007856</name>
</gene>